<dbReference type="GO" id="GO:0016020">
    <property type="term" value="C:membrane"/>
    <property type="evidence" value="ECO:0007669"/>
    <property type="project" value="UniProtKB-SubCell"/>
</dbReference>
<comment type="subcellular location">
    <subcellularLocation>
        <location evidence="1">Membrane</location>
        <topology evidence="1">Multi-pass membrane protein</topology>
    </subcellularLocation>
</comment>
<sequence length="141" mass="15774">MAMVGVGLLWGATNPLLRLGSKSAAETQEIADVQAVSGFWRRLLAPLIDLTMLLMNWRFSIPFIVNQSASVSFILFVMLVSRYPVSIVVPCVNALQFLFTAVVGYLIGWLESVKVYLIVLFLFCSFLLSSEIGRLCLWRHS</sequence>
<keyword evidence="7" id="KW-1185">Reference proteome</keyword>
<dbReference type="Pfam" id="PF10639">
    <property type="entry name" value="TMEM234"/>
    <property type="match status" value="1"/>
</dbReference>
<keyword evidence="3 5" id="KW-1133">Transmembrane helix</keyword>
<keyword evidence="2 5" id="KW-0812">Transmembrane</keyword>
<dbReference type="InterPro" id="IPR018908">
    <property type="entry name" value="TMEM234"/>
</dbReference>
<protein>
    <recommendedName>
        <fullName evidence="8">Transmembrane protein 234 homolog</fullName>
    </recommendedName>
</protein>
<evidence type="ECO:0000256" key="3">
    <source>
        <dbReference type="ARBA" id="ARBA00022989"/>
    </source>
</evidence>
<feature type="transmembrane region" description="Helical" evidence="5">
    <location>
        <begin position="87"/>
        <end position="109"/>
    </location>
</feature>
<keyword evidence="4 5" id="KW-0472">Membrane</keyword>
<dbReference type="Proteomes" id="UP000270094">
    <property type="component" value="Unassembled WGS sequence"/>
</dbReference>
<evidence type="ECO:0000313" key="7">
    <source>
        <dbReference type="Proteomes" id="UP000270094"/>
    </source>
</evidence>
<evidence type="ECO:0000256" key="2">
    <source>
        <dbReference type="ARBA" id="ARBA00022692"/>
    </source>
</evidence>
<proteinExistence type="predicted"/>
<evidence type="ECO:0000256" key="5">
    <source>
        <dbReference type="SAM" id="Phobius"/>
    </source>
</evidence>
<dbReference type="PANTHER" id="PTHR28668:SF1">
    <property type="entry name" value="TRANSMEMBRANE PROTEIN 234"/>
    <property type="match status" value="1"/>
</dbReference>
<evidence type="ECO:0000256" key="1">
    <source>
        <dbReference type="ARBA" id="ARBA00004141"/>
    </source>
</evidence>
<dbReference type="PANTHER" id="PTHR28668">
    <property type="entry name" value="TRANSMEMBRANE PROTEIN 234"/>
    <property type="match status" value="1"/>
</dbReference>
<accession>A0A3P7L6F8</accession>
<dbReference type="EMBL" id="UYYB01101610">
    <property type="protein sequence ID" value="VDM78335.1"/>
    <property type="molecule type" value="Genomic_DNA"/>
</dbReference>
<name>A0A3P7L6F8_STRVU</name>
<evidence type="ECO:0008006" key="8">
    <source>
        <dbReference type="Google" id="ProtNLM"/>
    </source>
</evidence>
<feature type="transmembrane region" description="Helical" evidence="5">
    <location>
        <begin position="115"/>
        <end position="137"/>
    </location>
</feature>
<evidence type="ECO:0000313" key="6">
    <source>
        <dbReference type="EMBL" id="VDM78335.1"/>
    </source>
</evidence>
<organism evidence="6 7">
    <name type="scientific">Strongylus vulgaris</name>
    <name type="common">Blood worm</name>
    <dbReference type="NCBI Taxonomy" id="40348"/>
    <lineage>
        <taxon>Eukaryota</taxon>
        <taxon>Metazoa</taxon>
        <taxon>Ecdysozoa</taxon>
        <taxon>Nematoda</taxon>
        <taxon>Chromadorea</taxon>
        <taxon>Rhabditida</taxon>
        <taxon>Rhabditina</taxon>
        <taxon>Rhabditomorpha</taxon>
        <taxon>Strongyloidea</taxon>
        <taxon>Strongylidae</taxon>
        <taxon>Strongylus</taxon>
    </lineage>
</organism>
<gene>
    <name evidence="6" type="ORF">SVUK_LOCUS13333</name>
</gene>
<reference evidence="6 7" key="1">
    <citation type="submission" date="2018-11" db="EMBL/GenBank/DDBJ databases">
        <authorList>
            <consortium name="Pathogen Informatics"/>
        </authorList>
    </citation>
    <scope>NUCLEOTIDE SEQUENCE [LARGE SCALE GENOMIC DNA]</scope>
</reference>
<dbReference type="OrthoDB" id="43458at2759"/>
<feature type="transmembrane region" description="Helical" evidence="5">
    <location>
        <begin position="59"/>
        <end position="80"/>
    </location>
</feature>
<evidence type="ECO:0000256" key="4">
    <source>
        <dbReference type="ARBA" id="ARBA00023136"/>
    </source>
</evidence>
<dbReference type="AlphaFoldDB" id="A0A3P7L6F8"/>